<name>A0A9Q1GXX8_9CARY</name>
<accession>A0A9Q1GXX8</accession>
<dbReference type="InterPro" id="IPR017451">
    <property type="entry name" value="F-box-assoc_interact_dom"/>
</dbReference>
<dbReference type="Proteomes" id="UP001153076">
    <property type="component" value="Unassembled WGS sequence"/>
</dbReference>
<protein>
    <recommendedName>
        <fullName evidence="1">F-box associated beta-propeller type 1 domain-containing protein</fullName>
    </recommendedName>
</protein>
<sequence>MGRSGLTSRRSARNFSYLPLELWAEVLARLPEWKSLIENPNFASSHLNCYKNSSEFTHLLVIEQYQYELFASVCYAESFRRAHYVESLGRLLYNFRVEGCAGGLLLWKTFDSFEVSGFMVFNPSIRKSLQIPIPSPFTRSSWVGLAHDAVTNDYKVVFVAVEANSSSSCPSQPQPSRVPALVHIYSISSRNWKSSSLGAQFLHCPGYEYASIFLNGAIHWIGYDVSMVPNPSIGSHIVAFDLHKGVFNSFRLPTDGIMSTFSVLAVLGESLADFGCKLEHFTLSVMEQYGVAESWVKRFAFDLEFGRLLYLKMDGELFVTIKEQVKAYEIESGKIKDLPRSYRDKIEMLRLTNLAQAVDGVGTTLCFLLQQMGLFWAIVLYSQVIEEL</sequence>
<dbReference type="InterPro" id="IPR050796">
    <property type="entry name" value="SCF_F-box_component"/>
</dbReference>
<organism evidence="2 3">
    <name type="scientific">Carnegiea gigantea</name>
    <dbReference type="NCBI Taxonomy" id="171969"/>
    <lineage>
        <taxon>Eukaryota</taxon>
        <taxon>Viridiplantae</taxon>
        <taxon>Streptophyta</taxon>
        <taxon>Embryophyta</taxon>
        <taxon>Tracheophyta</taxon>
        <taxon>Spermatophyta</taxon>
        <taxon>Magnoliopsida</taxon>
        <taxon>eudicotyledons</taxon>
        <taxon>Gunneridae</taxon>
        <taxon>Pentapetalae</taxon>
        <taxon>Caryophyllales</taxon>
        <taxon>Cactineae</taxon>
        <taxon>Cactaceae</taxon>
        <taxon>Cactoideae</taxon>
        <taxon>Echinocereeae</taxon>
        <taxon>Carnegiea</taxon>
    </lineage>
</organism>
<dbReference type="InterPro" id="IPR006527">
    <property type="entry name" value="F-box-assoc_dom_typ1"/>
</dbReference>
<keyword evidence="3" id="KW-1185">Reference proteome</keyword>
<comment type="caution">
    <text evidence="2">The sequence shown here is derived from an EMBL/GenBank/DDBJ whole genome shotgun (WGS) entry which is preliminary data.</text>
</comment>
<dbReference type="AlphaFoldDB" id="A0A9Q1GXX8"/>
<dbReference type="NCBIfam" id="TIGR01640">
    <property type="entry name" value="F_box_assoc_1"/>
    <property type="match status" value="1"/>
</dbReference>
<evidence type="ECO:0000313" key="3">
    <source>
        <dbReference type="Proteomes" id="UP001153076"/>
    </source>
</evidence>
<gene>
    <name evidence="2" type="ORF">Cgig2_021877</name>
</gene>
<evidence type="ECO:0000259" key="1">
    <source>
        <dbReference type="Pfam" id="PF07734"/>
    </source>
</evidence>
<dbReference type="PANTHER" id="PTHR31672:SF13">
    <property type="entry name" value="F-BOX PROTEIN CPR30-LIKE"/>
    <property type="match status" value="1"/>
</dbReference>
<dbReference type="Pfam" id="PF07734">
    <property type="entry name" value="FBA_1"/>
    <property type="match status" value="1"/>
</dbReference>
<reference evidence="2" key="1">
    <citation type="submission" date="2022-04" db="EMBL/GenBank/DDBJ databases">
        <title>Carnegiea gigantea Genome sequencing and assembly v2.</title>
        <authorList>
            <person name="Copetti D."/>
            <person name="Sanderson M.J."/>
            <person name="Burquez A."/>
            <person name="Wojciechowski M.F."/>
        </authorList>
    </citation>
    <scope>NUCLEOTIDE SEQUENCE</scope>
    <source>
        <strain evidence="2">SGP5-SGP5p</strain>
        <tissue evidence="2">Aerial part</tissue>
    </source>
</reference>
<evidence type="ECO:0000313" key="2">
    <source>
        <dbReference type="EMBL" id="KAJ8427467.1"/>
    </source>
</evidence>
<dbReference type="EMBL" id="JAKOGI010001140">
    <property type="protein sequence ID" value="KAJ8427467.1"/>
    <property type="molecule type" value="Genomic_DNA"/>
</dbReference>
<dbReference type="OrthoDB" id="5314306at2759"/>
<feature type="domain" description="F-box associated beta-propeller type 1" evidence="1">
    <location>
        <begin position="99"/>
        <end position="321"/>
    </location>
</feature>
<proteinExistence type="predicted"/>
<dbReference type="PANTHER" id="PTHR31672">
    <property type="entry name" value="BNACNNG10540D PROTEIN"/>
    <property type="match status" value="1"/>
</dbReference>